<accession>A0A366XUP6</accession>
<evidence type="ECO:0000313" key="3">
    <source>
        <dbReference type="Proteomes" id="UP000253314"/>
    </source>
</evidence>
<dbReference type="Gene3D" id="3.40.50.1110">
    <property type="entry name" value="SGNH hydrolase"/>
    <property type="match status" value="1"/>
</dbReference>
<dbReference type="PANTHER" id="PTHR30383:SF27">
    <property type="entry name" value="SPORE GERMINATION LIPASE LIPC"/>
    <property type="match status" value="1"/>
</dbReference>
<name>A0A366XUP6_9BACI</name>
<dbReference type="OrthoDB" id="26855at2"/>
<comment type="caution">
    <text evidence="2">The sequence shown here is derived from an EMBL/GenBank/DDBJ whole genome shotgun (WGS) entry which is preliminary data.</text>
</comment>
<sequence length="227" mass="25741">MNWMNGNEKDVLRYTAIGDSLSVGVGASLFSPGFVERYLHLAENKLQKQIDVMKFAETGATTEDVLKSLDLPFVEEEIKNSEMITITAGGNDLIDVAEKFLETKDEQVLLQALTNCRKNMSSILKKIHQLKSQSADLYFIRLVNLYNPFPDRKEAVKWVRAFNKHLESFSRLKGVSVAKIDQAFQGNEERFLSFDGVHPNDFGYDKIAEVLNELGYAPLDLENMPEE</sequence>
<organism evidence="2 3">
    <name type="scientific">Bacillus taeanensis</name>
    <dbReference type="NCBI Taxonomy" id="273032"/>
    <lineage>
        <taxon>Bacteria</taxon>
        <taxon>Bacillati</taxon>
        <taxon>Bacillota</taxon>
        <taxon>Bacilli</taxon>
        <taxon>Bacillales</taxon>
        <taxon>Bacillaceae</taxon>
        <taxon>Bacillus</taxon>
    </lineage>
</organism>
<dbReference type="AlphaFoldDB" id="A0A366XUP6"/>
<keyword evidence="3" id="KW-1185">Reference proteome</keyword>
<evidence type="ECO:0000313" key="2">
    <source>
        <dbReference type="EMBL" id="RBW67863.1"/>
    </source>
</evidence>
<dbReference type="Pfam" id="PF13472">
    <property type="entry name" value="Lipase_GDSL_2"/>
    <property type="match status" value="1"/>
</dbReference>
<dbReference type="EMBL" id="QOCW01000028">
    <property type="protein sequence ID" value="RBW67863.1"/>
    <property type="molecule type" value="Genomic_DNA"/>
</dbReference>
<dbReference type="GO" id="GO:0004622">
    <property type="term" value="F:phosphatidylcholine lysophospholipase activity"/>
    <property type="evidence" value="ECO:0007669"/>
    <property type="project" value="TreeGrafter"/>
</dbReference>
<dbReference type="InterPro" id="IPR036514">
    <property type="entry name" value="SGNH_hydro_sf"/>
</dbReference>
<dbReference type="PANTHER" id="PTHR30383">
    <property type="entry name" value="THIOESTERASE 1/PROTEASE 1/LYSOPHOSPHOLIPASE L1"/>
    <property type="match status" value="1"/>
</dbReference>
<dbReference type="InterPro" id="IPR051532">
    <property type="entry name" value="Ester_Hydrolysis_Enzymes"/>
</dbReference>
<proteinExistence type="predicted"/>
<dbReference type="RefSeq" id="WP_113807805.1">
    <property type="nucleotide sequence ID" value="NZ_QOCW01000028.1"/>
</dbReference>
<feature type="domain" description="SGNH hydrolase-type esterase" evidence="1">
    <location>
        <begin position="16"/>
        <end position="205"/>
    </location>
</feature>
<evidence type="ECO:0000259" key="1">
    <source>
        <dbReference type="Pfam" id="PF13472"/>
    </source>
</evidence>
<gene>
    <name evidence="2" type="ORF">DS031_19455</name>
</gene>
<protein>
    <submittedName>
        <fullName evidence="2">Spore gernimation protein</fullName>
    </submittedName>
</protein>
<dbReference type="InterPro" id="IPR013830">
    <property type="entry name" value="SGNH_hydro"/>
</dbReference>
<dbReference type="SUPFAM" id="SSF52266">
    <property type="entry name" value="SGNH hydrolase"/>
    <property type="match status" value="1"/>
</dbReference>
<reference evidence="2 3" key="1">
    <citation type="submission" date="2018-07" db="EMBL/GenBank/DDBJ databases">
        <title>Lottiidibacillus patelloidae gen. nov., sp. nov., isolated from the intestinal tract of a marine limpet and the reclassification of B. taeanensis BH030017T, B. algicola KMM 3737T and B. hwajinpoensis SW-72T as genus Lottiidibacillus.</title>
        <authorList>
            <person name="Liu R."/>
            <person name="Huang Z."/>
        </authorList>
    </citation>
    <scope>NUCLEOTIDE SEQUENCE [LARGE SCALE GENOMIC DNA]</scope>
    <source>
        <strain evidence="2 3">BH030017</strain>
    </source>
</reference>
<dbReference type="Proteomes" id="UP000253314">
    <property type="component" value="Unassembled WGS sequence"/>
</dbReference>